<gene>
    <name evidence="1" type="ORF">EVAR_101826_1</name>
</gene>
<sequence length="124" mass="14393">MKCLRKTVLDVDKRRRTPNANVAPARSVLRTRIWHRAPRFAPGPSRYNRGRQFCAIYSYSSMILCLVWLREDACVRSLRLYTIRDPVPRFTVVSPFSALRPPLLAKHPRPSFPGLWARGALQEF</sequence>
<proteinExistence type="predicted"/>
<protein>
    <submittedName>
        <fullName evidence="1">Uncharacterized protein</fullName>
    </submittedName>
</protein>
<accession>A0A4C1SQZ1</accession>
<dbReference type="EMBL" id="BGZK01000010">
    <property type="protein sequence ID" value="GBP03481.1"/>
    <property type="molecule type" value="Genomic_DNA"/>
</dbReference>
<evidence type="ECO:0000313" key="1">
    <source>
        <dbReference type="EMBL" id="GBP03481.1"/>
    </source>
</evidence>
<reference evidence="1 2" key="1">
    <citation type="journal article" date="2019" name="Commun. Biol.">
        <title>The bagworm genome reveals a unique fibroin gene that provides high tensile strength.</title>
        <authorList>
            <person name="Kono N."/>
            <person name="Nakamura H."/>
            <person name="Ohtoshi R."/>
            <person name="Tomita M."/>
            <person name="Numata K."/>
            <person name="Arakawa K."/>
        </authorList>
    </citation>
    <scope>NUCLEOTIDE SEQUENCE [LARGE SCALE GENOMIC DNA]</scope>
</reference>
<dbReference type="AlphaFoldDB" id="A0A4C1SQZ1"/>
<evidence type="ECO:0000313" key="2">
    <source>
        <dbReference type="Proteomes" id="UP000299102"/>
    </source>
</evidence>
<dbReference type="Proteomes" id="UP000299102">
    <property type="component" value="Unassembled WGS sequence"/>
</dbReference>
<keyword evidence="2" id="KW-1185">Reference proteome</keyword>
<organism evidence="1 2">
    <name type="scientific">Eumeta variegata</name>
    <name type="common">Bagworm moth</name>
    <name type="synonym">Eumeta japonica</name>
    <dbReference type="NCBI Taxonomy" id="151549"/>
    <lineage>
        <taxon>Eukaryota</taxon>
        <taxon>Metazoa</taxon>
        <taxon>Ecdysozoa</taxon>
        <taxon>Arthropoda</taxon>
        <taxon>Hexapoda</taxon>
        <taxon>Insecta</taxon>
        <taxon>Pterygota</taxon>
        <taxon>Neoptera</taxon>
        <taxon>Endopterygota</taxon>
        <taxon>Lepidoptera</taxon>
        <taxon>Glossata</taxon>
        <taxon>Ditrysia</taxon>
        <taxon>Tineoidea</taxon>
        <taxon>Psychidae</taxon>
        <taxon>Oiketicinae</taxon>
        <taxon>Eumeta</taxon>
    </lineage>
</organism>
<comment type="caution">
    <text evidence="1">The sequence shown here is derived from an EMBL/GenBank/DDBJ whole genome shotgun (WGS) entry which is preliminary data.</text>
</comment>
<name>A0A4C1SQZ1_EUMVA</name>